<name>A0A2H0UU35_9BACT</name>
<protein>
    <submittedName>
        <fullName evidence="1">Uncharacterized protein</fullName>
    </submittedName>
</protein>
<dbReference type="Proteomes" id="UP000231157">
    <property type="component" value="Unassembled WGS sequence"/>
</dbReference>
<gene>
    <name evidence="1" type="ORF">COU07_00025</name>
</gene>
<reference evidence="2" key="1">
    <citation type="submission" date="2017-09" db="EMBL/GenBank/DDBJ databases">
        <title>Depth-based differentiation of microbial function through sediment-hosted aquifers and enrichment of novel symbionts in the deep terrestrial subsurface.</title>
        <authorList>
            <person name="Probst A.J."/>
            <person name="Ladd B."/>
            <person name="Jarett J.K."/>
            <person name="Geller-Mcgrath D.E."/>
            <person name="Sieber C.M.K."/>
            <person name="Emerson J.B."/>
            <person name="Anantharaman K."/>
            <person name="Thomas B.C."/>
            <person name="Malmstrom R."/>
            <person name="Stieglmeier M."/>
            <person name="Klingl A."/>
            <person name="Woyke T."/>
            <person name="Ryan C.M."/>
            <person name="Banfield J.F."/>
        </authorList>
    </citation>
    <scope>NUCLEOTIDE SEQUENCE [LARGE SCALE GENOMIC DNA]</scope>
</reference>
<dbReference type="EMBL" id="PFAZ01000001">
    <property type="protein sequence ID" value="PIR89275.1"/>
    <property type="molecule type" value="Genomic_DNA"/>
</dbReference>
<evidence type="ECO:0000313" key="2">
    <source>
        <dbReference type="Proteomes" id="UP000231157"/>
    </source>
</evidence>
<organism evidence="1 2">
    <name type="scientific">Candidatus Harrisonbacteria bacterium CG10_big_fil_rev_8_21_14_0_10_40_38</name>
    <dbReference type="NCBI Taxonomy" id="1974583"/>
    <lineage>
        <taxon>Bacteria</taxon>
        <taxon>Candidatus Harrisoniibacteriota</taxon>
    </lineage>
</organism>
<accession>A0A2H0UU35</accession>
<comment type="caution">
    <text evidence="1">The sequence shown here is derived from an EMBL/GenBank/DDBJ whole genome shotgun (WGS) entry which is preliminary data.</text>
</comment>
<dbReference type="AlphaFoldDB" id="A0A2H0UU35"/>
<evidence type="ECO:0000313" key="1">
    <source>
        <dbReference type="EMBL" id="PIR89275.1"/>
    </source>
</evidence>
<sequence length="73" mass="7969">MGKIIVETARFQTIGESLPVLTIESGGLGKPRGPVVPKSEVVIARNANPEIIKIITNFFLEVFMGELIFKTVI</sequence>
<proteinExistence type="predicted"/>